<evidence type="ECO:0000256" key="2">
    <source>
        <dbReference type="ARBA" id="ARBA00023157"/>
    </source>
</evidence>
<comment type="similarity">
    <text evidence="1">Belongs to the peptidase S1 family.</text>
</comment>
<dbReference type="InterPro" id="IPR001254">
    <property type="entry name" value="Trypsin_dom"/>
</dbReference>
<dbReference type="SMART" id="SM00020">
    <property type="entry name" value="Tryp_SPc"/>
    <property type="match status" value="1"/>
</dbReference>
<dbReference type="InterPro" id="IPR009003">
    <property type="entry name" value="Peptidase_S1_PA"/>
</dbReference>
<dbReference type="CDD" id="cd00190">
    <property type="entry name" value="Tryp_SPc"/>
    <property type="match status" value="1"/>
</dbReference>
<dbReference type="GO" id="GO:0004252">
    <property type="term" value="F:serine-type endopeptidase activity"/>
    <property type="evidence" value="ECO:0007669"/>
    <property type="project" value="InterPro"/>
</dbReference>
<dbReference type="Pfam" id="PF00089">
    <property type="entry name" value="Trypsin"/>
    <property type="match status" value="1"/>
</dbReference>
<dbReference type="FunFam" id="2.40.10.10:FF:000002">
    <property type="entry name" value="Transmembrane protease serine"/>
    <property type="match status" value="1"/>
</dbReference>
<dbReference type="Gene3D" id="2.40.10.10">
    <property type="entry name" value="Trypsin-like serine proteases"/>
    <property type="match status" value="1"/>
</dbReference>
<evidence type="ECO:0000256" key="3">
    <source>
        <dbReference type="RuleBase" id="RU363034"/>
    </source>
</evidence>
<evidence type="ECO:0000313" key="6">
    <source>
        <dbReference type="EMBL" id="GCD42508.1"/>
    </source>
</evidence>
<dbReference type="AlphaFoldDB" id="A0A401VZK1"/>
<dbReference type="InterPro" id="IPR018114">
    <property type="entry name" value="TRYPSIN_HIS"/>
</dbReference>
<dbReference type="InterPro" id="IPR043504">
    <property type="entry name" value="Peptidase_S1_PA_chymotrypsin"/>
</dbReference>
<gene>
    <name evidence="6" type="ORF">GKJPGBOP_02172</name>
</gene>
<dbReference type="PROSITE" id="PS00135">
    <property type="entry name" value="TRYPSIN_SER"/>
    <property type="match status" value="1"/>
</dbReference>
<evidence type="ECO:0000256" key="4">
    <source>
        <dbReference type="SAM" id="SignalP"/>
    </source>
</evidence>
<dbReference type="InterPro" id="IPR001314">
    <property type="entry name" value="Peptidase_S1A"/>
</dbReference>
<keyword evidence="7" id="KW-1185">Reference proteome</keyword>
<dbReference type="RefSeq" id="WP_125053865.1">
    <property type="nucleotide sequence ID" value="NZ_BHZD01000001.1"/>
</dbReference>
<dbReference type="InterPro" id="IPR050430">
    <property type="entry name" value="Peptidase_S1"/>
</dbReference>
<dbReference type="GO" id="GO:0006508">
    <property type="term" value="P:proteolysis"/>
    <property type="evidence" value="ECO:0007669"/>
    <property type="project" value="UniProtKB-KW"/>
</dbReference>
<feature type="domain" description="Peptidase S1" evidence="5">
    <location>
        <begin position="28"/>
        <end position="269"/>
    </location>
</feature>
<proteinExistence type="inferred from homology"/>
<feature type="signal peptide" evidence="4">
    <location>
        <begin position="1"/>
        <end position="22"/>
    </location>
</feature>
<evidence type="ECO:0000259" key="5">
    <source>
        <dbReference type="PROSITE" id="PS50240"/>
    </source>
</evidence>
<dbReference type="Proteomes" id="UP000286746">
    <property type="component" value="Unassembled WGS sequence"/>
</dbReference>
<organism evidence="6 7">
    <name type="scientific">Streptomyces paromomycinus</name>
    <name type="common">Streptomyces rimosus subsp. paromomycinus</name>
    <dbReference type="NCBI Taxonomy" id="92743"/>
    <lineage>
        <taxon>Bacteria</taxon>
        <taxon>Bacillati</taxon>
        <taxon>Actinomycetota</taxon>
        <taxon>Actinomycetes</taxon>
        <taxon>Kitasatosporales</taxon>
        <taxon>Streptomycetaceae</taxon>
        <taxon>Streptomyces</taxon>
    </lineage>
</organism>
<comment type="caution">
    <text evidence="6">The sequence shown here is derived from an EMBL/GenBank/DDBJ whole genome shotgun (WGS) entry which is preliminary data.</text>
</comment>
<dbReference type="PANTHER" id="PTHR24276:SF98">
    <property type="entry name" value="FI18310P1-RELATED"/>
    <property type="match status" value="1"/>
</dbReference>
<keyword evidence="2" id="KW-1015">Disulfide bond</keyword>
<dbReference type="InterPro" id="IPR033116">
    <property type="entry name" value="TRYPSIN_SER"/>
</dbReference>
<dbReference type="PRINTS" id="PR00722">
    <property type="entry name" value="CHYMOTRYPSIN"/>
</dbReference>
<dbReference type="PROSITE" id="PS00134">
    <property type="entry name" value="TRYPSIN_HIS"/>
    <property type="match status" value="1"/>
</dbReference>
<name>A0A401VZK1_STREY</name>
<dbReference type="SUPFAM" id="SSF50494">
    <property type="entry name" value="Trypsin-like serine proteases"/>
    <property type="match status" value="1"/>
</dbReference>
<protein>
    <submittedName>
        <fullName evidence="6">Serine protease</fullName>
    </submittedName>
</protein>
<evidence type="ECO:0000256" key="1">
    <source>
        <dbReference type="ARBA" id="ARBA00007664"/>
    </source>
</evidence>
<feature type="chain" id="PRO_5038664789" evidence="4">
    <location>
        <begin position="23"/>
        <end position="270"/>
    </location>
</feature>
<dbReference type="PANTHER" id="PTHR24276">
    <property type="entry name" value="POLYSERASE-RELATED"/>
    <property type="match status" value="1"/>
</dbReference>
<keyword evidence="3" id="KW-0378">Hydrolase</keyword>
<sequence length="270" mass="28029">MRAYVRAAIGALVLLLAVPVTAQADAAVVGGRQVKVSDNPWMVAIASRSRFGADRSGQFCGGVLVGRATVVTAAHCLSRAVLGVEWQQVKDLRIIVGREDMRGRGGQELVPRRVWVNPTYDSYSNAGDIAVLTLAKQMPKGRALSMAKAGDPAYKAGTKANVYGWGDTTGNGSYASTLRSAQVQMFSNAACSRAYPGNADGRYLSGSMLCAGVPNGGRDACQGDSGGPLVARGRLVGLVSWGTGCGKVGKPGVYTRISAMIKHVTAHGAG</sequence>
<dbReference type="EMBL" id="BHZD01000001">
    <property type="protein sequence ID" value="GCD42508.1"/>
    <property type="molecule type" value="Genomic_DNA"/>
</dbReference>
<keyword evidence="4" id="KW-0732">Signal</keyword>
<keyword evidence="3" id="KW-0720">Serine protease</keyword>
<accession>A0A401VZK1</accession>
<keyword evidence="3 6" id="KW-0645">Protease</keyword>
<dbReference type="PROSITE" id="PS50240">
    <property type="entry name" value="TRYPSIN_DOM"/>
    <property type="match status" value="1"/>
</dbReference>
<reference evidence="6 7" key="1">
    <citation type="submission" date="2018-11" db="EMBL/GenBank/DDBJ databases">
        <title>Whole genome sequence of Streptomyces paromomycinus NBRC 15454(T).</title>
        <authorList>
            <person name="Komaki H."/>
            <person name="Tamura T."/>
        </authorList>
    </citation>
    <scope>NUCLEOTIDE SEQUENCE [LARGE SCALE GENOMIC DNA]</scope>
    <source>
        <strain evidence="6 7">NBRC 15454</strain>
    </source>
</reference>
<evidence type="ECO:0000313" key="7">
    <source>
        <dbReference type="Proteomes" id="UP000286746"/>
    </source>
</evidence>